<reference evidence="1" key="2">
    <citation type="submission" date="2020-11" db="EMBL/GenBank/DDBJ databases">
        <authorList>
            <person name="McCartney M.A."/>
            <person name="Auch B."/>
            <person name="Kono T."/>
            <person name="Mallez S."/>
            <person name="Becker A."/>
            <person name="Gohl D.M."/>
            <person name="Silverstein K.A.T."/>
            <person name="Koren S."/>
            <person name="Bechman K.B."/>
            <person name="Herman A."/>
            <person name="Abrahante J.E."/>
            <person name="Garbe J."/>
        </authorList>
    </citation>
    <scope>NUCLEOTIDE SEQUENCE</scope>
    <source>
        <strain evidence="1">Duluth1</strain>
        <tissue evidence="1">Whole animal</tissue>
    </source>
</reference>
<dbReference type="Proteomes" id="UP000828390">
    <property type="component" value="Unassembled WGS sequence"/>
</dbReference>
<dbReference type="AlphaFoldDB" id="A0A9D4GS65"/>
<name>A0A9D4GS65_DREPO</name>
<organism evidence="1 2">
    <name type="scientific">Dreissena polymorpha</name>
    <name type="common">Zebra mussel</name>
    <name type="synonym">Mytilus polymorpha</name>
    <dbReference type="NCBI Taxonomy" id="45954"/>
    <lineage>
        <taxon>Eukaryota</taxon>
        <taxon>Metazoa</taxon>
        <taxon>Spiralia</taxon>
        <taxon>Lophotrochozoa</taxon>
        <taxon>Mollusca</taxon>
        <taxon>Bivalvia</taxon>
        <taxon>Autobranchia</taxon>
        <taxon>Heteroconchia</taxon>
        <taxon>Euheterodonta</taxon>
        <taxon>Imparidentia</taxon>
        <taxon>Neoheterodontei</taxon>
        <taxon>Myida</taxon>
        <taxon>Dreissenoidea</taxon>
        <taxon>Dreissenidae</taxon>
        <taxon>Dreissena</taxon>
    </lineage>
</organism>
<evidence type="ECO:0000313" key="2">
    <source>
        <dbReference type="Proteomes" id="UP000828390"/>
    </source>
</evidence>
<keyword evidence="2" id="KW-1185">Reference proteome</keyword>
<reference evidence="1" key="1">
    <citation type="journal article" date="2019" name="bioRxiv">
        <title>The Genome of the Zebra Mussel, Dreissena polymorpha: A Resource for Invasive Species Research.</title>
        <authorList>
            <person name="McCartney M.A."/>
            <person name="Auch B."/>
            <person name="Kono T."/>
            <person name="Mallez S."/>
            <person name="Zhang Y."/>
            <person name="Obille A."/>
            <person name="Becker A."/>
            <person name="Abrahante J.E."/>
            <person name="Garbe J."/>
            <person name="Badalamenti J.P."/>
            <person name="Herman A."/>
            <person name="Mangelson H."/>
            <person name="Liachko I."/>
            <person name="Sullivan S."/>
            <person name="Sone E.D."/>
            <person name="Koren S."/>
            <person name="Silverstein K.A.T."/>
            <person name="Beckman K.B."/>
            <person name="Gohl D.M."/>
        </authorList>
    </citation>
    <scope>NUCLEOTIDE SEQUENCE</scope>
    <source>
        <strain evidence="1">Duluth1</strain>
        <tissue evidence="1">Whole animal</tissue>
    </source>
</reference>
<protein>
    <submittedName>
        <fullName evidence="1">Uncharacterized protein</fullName>
    </submittedName>
</protein>
<evidence type="ECO:0000313" key="1">
    <source>
        <dbReference type="EMBL" id="KAH3819017.1"/>
    </source>
</evidence>
<dbReference type="EMBL" id="JAIWYP010000005">
    <property type="protein sequence ID" value="KAH3819017.1"/>
    <property type="molecule type" value="Genomic_DNA"/>
</dbReference>
<sequence>MFVQSRAVHVHTAEEVSHYAPPRTDDRRFPSHVPIDSRIRCAPADAKEVSSCVVLYNVDAG</sequence>
<accession>A0A9D4GS65</accession>
<comment type="caution">
    <text evidence="1">The sequence shown here is derived from an EMBL/GenBank/DDBJ whole genome shotgun (WGS) entry which is preliminary data.</text>
</comment>
<gene>
    <name evidence="1" type="ORF">DPMN_120747</name>
</gene>
<proteinExistence type="predicted"/>